<evidence type="ECO:0000256" key="1">
    <source>
        <dbReference type="ARBA" id="ARBA00022741"/>
    </source>
</evidence>
<keyword evidence="2" id="KW-0067">ATP-binding</keyword>
<dbReference type="InterPro" id="IPR000330">
    <property type="entry name" value="SNF2_N"/>
</dbReference>
<evidence type="ECO:0000313" key="5">
    <source>
        <dbReference type="Proteomes" id="UP001345827"/>
    </source>
</evidence>
<dbReference type="GO" id="GO:0005524">
    <property type="term" value="F:ATP binding"/>
    <property type="evidence" value="ECO:0007669"/>
    <property type="project" value="InterPro"/>
</dbReference>
<dbReference type="Pfam" id="PF00176">
    <property type="entry name" value="SNF2-rel_dom"/>
    <property type="match status" value="1"/>
</dbReference>
<organism evidence="4 5">
    <name type="scientific">Vermiconidia calcicola</name>
    <dbReference type="NCBI Taxonomy" id="1690605"/>
    <lineage>
        <taxon>Eukaryota</taxon>
        <taxon>Fungi</taxon>
        <taxon>Dikarya</taxon>
        <taxon>Ascomycota</taxon>
        <taxon>Pezizomycotina</taxon>
        <taxon>Dothideomycetes</taxon>
        <taxon>Dothideomycetidae</taxon>
        <taxon>Mycosphaerellales</taxon>
        <taxon>Extremaceae</taxon>
        <taxon>Vermiconidia</taxon>
    </lineage>
</organism>
<dbReference type="InterPro" id="IPR038718">
    <property type="entry name" value="SNF2-like_sf"/>
</dbReference>
<proteinExistence type="predicted"/>
<dbReference type="InterPro" id="IPR027417">
    <property type="entry name" value="P-loop_NTPase"/>
</dbReference>
<evidence type="ECO:0000313" key="4">
    <source>
        <dbReference type="EMBL" id="KAK5545492.1"/>
    </source>
</evidence>
<evidence type="ECO:0000256" key="2">
    <source>
        <dbReference type="ARBA" id="ARBA00022840"/>
    </source>
</evidence>
<sequence>MANNADVHIHILATSASNISTNALAVRLYRIIKKIGQQGQYCVRAHSELKPPGGMIVDGTPTDNTTDLIDEIGIMTVWKNVTIAEKEAEREEWDYLVHTSKFAGLFHRVIADEGHKLKNCRTLKATAVDKLYCPKKWIMTATPMINRTEDYLGYLYLLWNPRWLTDLEELDGYTLPTDPFGIYDPETVKDWEKNAPEYVDNARFWVTGTASDAGRYVAQAQDTIGKRKCGAQRGDAGGKFEKTRDIEYRETDDDGEASTGCGRTNRTPRTLNVIPSLWNFTLRAGVPEDDLKPQVLGLLNVLDAAANQPALRLRVYERS</sequence>
<dbReference type="Proteomes" id="UP001345827">
    <property type="component" value="Unassembled WGS sequence"/>
</dbReference>
<name>A0AAV9QLV0_9PEZI</name>
<protein>
    <recommendedName>
        <fullName evidence="3">SNF2 N-terminal domain-containing protein</fullName>
    </recommendedName>
</protein>
<feature type="domain" description="SNF2 N-terminal" evidence="3">
    <location>
        <begin position="103"/>
        <end position="159"/>
    </location>
</feature>
<comment type="caution">
    <text evidence="4">The sequence shown here is derived from an EMBL/GenBank/DDBJ whole genome shotgun (WGS) entry which is preliminary data.</text>
</comment>
<dbReference type="AlphaFoldDB" id="A0AAV9QLV0"/>
<dbReference type="SUPFAM" id="SSF52540">
    <property type="entry name" value="P-loop containing nucleoside triphosphate hydrolases"/>
    <property type="match status" value="1"/>
</dbReference>
<accession>A0AAV9QLV0</accession>
<reference evidence="4 5" key="1">
    <citation type="submission" date="2023-06" db="EMBL/GenBank/DDBJ databases">
        <title>Black Yeasts Isolated from many extreme environments.</title>
        <authorList>
            <person name="Coleine C."/>
            <person name="Stajich J.E."/>
            <person name="Selbmann L."/>
        </authorList>
    </citation>
    <scope>NUCLEOTIDE SEQUENCE [LARGE SCALE GENOMIC DNA]</scope>
    <source>
        <strain evidence="4 5">CCFEE 5887</strain>
    </source>
</reference>
<evidence type="ECO:0000259" key="3">
    <source>
        <dbReference type="Pfam" id="PF00176"/>
    </source>
</evidence>
<dbReference type="Gene3D" id="3.40.50.10810">
    <property type="entry name" value="Tandem AAA-ATPase domain"/>
    <property type="match status" value="1"/>
</dbReference>
<dbReference type="EMBL" id="JAXLQG010000001">
    <property type="protein sequence ID" value="KAK5545492.1"/>
    <property type="molecule type" value="Genomic_DNA"/>
</dbReference>
<keyword evidence="1" id="KW-0547">Nucleotide-binding</keyword>
<keyword evidence="5" id="KW-1185">Reference proteome</keyword>
<gene>
    <name evidence="4" type="ORF">LTR25_000499</name>
</gene>